<comment type="subcellular location">
    <subcellularLocation>
        <location evidence="2">Cytoplasm</location>
    </subcellularLocation>
</comment>
<accession>A0A2M8PB94</accession>
<dbReference type="HAMAP" id="MF_01477">
    <property type="entry name" value="Iojap_RsfS"/>
    <property type="match status" value="1"/>
</dbReference>
<dbReference type="Pfam" id="PF02410">
    <property type="entry name" value="RsfS"/>
    <property type="match status" value="1"/>
</dbReference>
<dbReference type="PANTHER" id="PTHR21043">
    <property type="entry name" value="IOJAP SUPERFAMILY ORTHOLOG"/>
    <property type="match status" value="1"/>
</dbReference>
<dbReference type="NCBIfam" id="TIGR00090">
    <property type="entry name" value="rsfS_iojap_ybeB"/>
    <property type="match status" value="1"/>
</dbReference>
<comment type="similarity">
    <text evidence="1 2">Belongs to the Iojap/RsfS family.</text>
</comment>
<evidence type="ECO:0000256" key="1">
    <source>
        <dbReference type="ARBA" id="ARBA00010574"/>
    </source>
</evidence>
<dbReference type="GO" id="GO:0043023">
    <property type="term" value="F:ribosomal large subunit binding"/>
    <property type="evidence" value="ECO:0007669"/>
    <property type="project" value="TreeGrafter"/>
</dbReference>
<comment type="subunit">
    <text evidence="2">Interacts with ribosomal protein uL14 (rplN).</text>
</comment>
<dbReference type="GO" id="GO:0017148">
    <property type="term" value="P:negative regulation of translation"/>
    <property type="evidence" value="ECO:0007669"/>
    <property type="project" value="UniProtKB-UniRule"/>
</dbReference>
<gene>
    <name evidence="2 3" type="primary">rsfS</name>
    <name evidence="3" type="ORF">CUN49_13800</name>
</gene>
<dbReference type="SUPFAM" id="SSF81301">
    <property type="entry name" value="Nucleotidyltransferase"/>
    <property type="match status" value="1"/>
</dbReference>
<dbReference type="Gene3D" id="3.30.460.10">
    <property type="entry name" value="Beta Polymerase, domain 2"/>
    <property type="match status" value="1"/>
</dbReference>
<evidence type="ECO:0000256" key="2">
    <source>
        <dbReference type="HAMAP-Rule" id="MF_01477"/>
    </source>
</evidence>
<name>A0A2M8PB94_9CHLR</name>
<dbReference type="AlphaFoldDB" id="A0A2M8PB94"/>
<keyword evidence="2" id="KW-0678">Repressor</keyword>
<evidence type="ECO:0000313" key="4">
    <source>
        <dbReference type="Proteomes" id="UP000229681"/>
    </source>
</evidence>
<sequence length="115" mass="13251">METLEIARLIVEFIADRKGEDIVLLDLRKVSVITDYFVIASANSDRQLNAITEHVRDELKKNYQAVPLRIEGRGEDGWVLMDYGDVIVHLFSPAARAYYDLEGLWREGNVLLRMQ</sequence>
<proteinExistence type="inferred from homology"/>
<keyword evidence="2" id="KW-0963">Cytoplasm</keyword>
<evidence type="ECO:0000313" key="3">
    <source>
        <dbReference type="EMBL" id="PJF34807.1"/>
    </source>
</evidence>
<keyword evidence="2" id="KW-0810">Translation regulation</keyword>
<comment type="function">
    <text evidence="2">Functions as a ribosomal silencing factor. Interacts with ribosomal protein uL14 (rplN), blocking formation of intersubunit bridge B8. Prevents association of the 30S and 50S ribosomal subunits and the formation of functional ribosomes, thus repressing translation.</text>
</comment>
<reference evidence="3 4" key="1">
    <citation type="submission" date="2017-11" db="EMBL/GenBank/DDBJ databases">
        <title>Evolution of Phototrophy in the Chloroflexi Phylum Driven by Horizontal Gene Transfer.</title>
        <authorList>
            <person name="Ward L.M."/>
            <person name="Hemp J."/>
            <person name="Shih P.M."/>
            <person name="Mcglynn S.E."/>
            <person name="Fischer W."/>
        </authorList>
    </citation>
    <scope>NUCLEOTIDE SEQUENCE [LARGE SCALE GENOMIC DNA]</scope>
    <source>
        <strain evidence="3">JP3_13</strain>
    </source>
</reference>
<dbReference type="GO" id="GO:0005737">
    <property type="term" value="C:cytoplasm"/>
    <property type="evidence" value="ECO:0007669"/>
    <property type="project" value="UniProtKB-SubCell"/>
</dbReference>
<organism evidence="3 4">
    <name type="scientific">Candidatus Thermofonsia Clade 1 bacterium</name>
    <dbReference type="NCBI Taxonomy" id="2364210"/>
    <lineage>
        <taxon>Bacteria</taxon>
        <taxon>Bacillati</taxon>
        <taxon>Chloroflexota</taxon>
        <taxon>Candidatus Thermofontia</taxon>
        <taxon>Candidatus Thermofonsia Clade 1</taxon>
    </lineage>
</organism>
<dbReference type="Proteomes" id="UP000229681">
    <property type="component" value="Unassembled WGS sequence"/>
</dbReference>
<dbReference type="EMBL" id="PGTM01000267">
    <property type="protein sequence ID" value="PJF34807.1"/>
    <property type="molecule type" value="Genomic_DNA"/>
</dbReference>
<dbReference type="InterPro" id="IPR004394">
    <property type="entry name" value="Iojap/RsfS/C7orf30"/>
</dbReference>
<comment type="caution">
    <text evidence="3">The sequence shown here is derived from an EMBL/GenBank/DDBJ whole genome shotgun (WGS) entry which is preliminary data.</text>
</comment>
<dbReference type="InterPro" id="IPR043519">
    <property type="entry name" value="NT_sf"/>
</dbReference>
<dbReference type="PANTHER" id="PTHR21043:SF0">
    <property type="entry name" value="MITOCHONDRIAL ASSEMBLY OF RIBOSOMAL LARGE SUBUNIT PROTEIN 1"/>
    <property type="match status" value="1"/>
</dbReference>
<dbReference type="GO" id="GO:0090071">
    <property type="term" value="P:negative regulation of ribosome biogenesis"/>
    <property type="evidence" value="ECO:0007669"/>
    <property type="project" value="UniProtKB-UniRule"/>
</dbReference>
<dbReference type="GO" id="GO:0042256">
    <property type="term" value="P:cytosolic ribosome assembly"/>
    <property type="evidence" value="ECO:0007669"/>
    <property type="project" value="UniProtKB-UniRule"/>
</dbReference>
<protein>
    <recommendedName>
        <fullName evidence="2">Ribosomal silencing factor RsfS</fullName>
    </recommendedName>
</protein>